<gene>
    <name evidence="2" type="ORF">COCON_G00006070</name>
</gene>
<protein>
    <submittedName>
        <fullName evidence="2">Uncharacterized protein</fullName>
    </submittedName>
</protein>
<evidence type="ECO:0000313" key="3">
    <source>
        <dbReference type="Proteomes" id="UP001152803"/>
    </source>
</evidence>
<keyword evidence="3" id="KW-1185">Reference proteome</keyword>
<feature type="compositionally biased region" description="Polar residues" evidence="1">
    <location>
        <begin position="85"/>
        <end position="98"/>
    </location>
</feature>
<feature type="region of interest" description="Disordered" evidence="1">
    <location>
        <begin position="85"/>
        <end position="159"/>
    </location>
</feature>
<dbReference type="Proteomes" id="UP001152803">
    <property type="component" value="Unassembled WGS sequence"/>
</dbReference>
<reference evidence="2" key="1">
    <citation type="journal article" date="2023" name="Science">
        <title>Genome structures resolve the early diversification of teleost fishes.</title>
        <authorList>
            <person name="Parey E."/>
            <person name="Louis A."/>
            <person name="Montfort J."/>
            <person name="Bouchez O."/>
            <person name="Roques C."/>
            <person name="Iampietro C."/>
            <person name="Lluch J."/>
            <person name="Castinel A."/>
            <person name="Donnadieu C."/>
            <person name="Desvignes T."/>
            <person name="Floi Bucao C."/>
            <person name="Jouanno E."/>
            <person name="Wen M."/>
            <person name="Mejri S."/>
            <person name="Dirks R."/>
            <person name="Jansen H."/>
            <person name="Henkel C."/>
            <person name="Chen W.J."/>
            <person name="Zahm M."/>
            <person name="Cabau C."/>
            <person name="Klopp C."/>
            <person name="Thompson A.W."/>
            <person name="Robinson-Rechavi M."/>
            <person name="Braasch I."/>
            <person name="Lecointre G."/>
            <person name="Bobe J."/>
            <person name="Postlethwait J.H."/>
            <person name="Berthelot C."/>
            <person name="Roest Crollius H."/>
            <person name="Guiguen Y."/>
        </authorList>
    </citation>
    <scope>NUCLEOTIDE SEQUENCE</scope>
    <source>
        <strain evidence="2">Concon-B</strain>
    </source>
</reference>
<evidence type="ECO:0000256" key="1">
    <source>
        <dbReference type="SAM" id="MobiDB-lite"/>
    </source>
</evidence>
<name>A0A9Q1E1M9_CONCO</name>
<organism evidence="2 3">
    <name type="scientific">Conger conger</name>
    <name type="common">Conger eel</name>
    <name type="synonym">Muraena conger</name>
    <dbReference type="NCBI Taxonomy" id="82655"/>
    <lineage>
        <taxon>Eukaryota</taxon>
        <taxon>Metazoa</taxon>
        <taxon>Chordata</taxon>
        <taxon>Craniata</taxon>
        <taxon>Vertebrata</taxon>
        <taxon>Euteleostomi</taxon>
        <taxon>Actinopterygii</taxon>
        <taxon>Neopterygii</taxon>
        <taxon>Teleostei</taxon>
        <taxon>Anguilliformes</taxon>
        <taxon>Congridae</taxon>
        <taxon>Conger</taxon>
    </lineage>
</organism>
<dbReference type="EMBL" id="JAFJMO010000001">
    <property type="protein sequence ID" value="KAJ8287948.1"/>
    <property type="molecule type" value="Genomic_DNA"/>
</dbReference>
<evidence type="ECO:0000313" key="2">
    <source>
        <dbReference type="EMBL" id="KAJ8287948.1"/>
    </source>
</evidence>
<accession>A0A9Q1E1M9</accession>
<dbReference type="OrthoDB" id="8888041at2759"/>
<dbReference type="AlphaFoldDB" id="A0A9Q1E1M9"/>
<feature type="compositionally biased region" description="Low complexity" evidence="1">
    <location>
        <begin position="103"/>
        <end position="128"/>
    </location>
</feature>
<sequence>MAAQGRRKHGTCFLRIKEHCPFRKLRKNKCYDIENVPSKKIGEHWAHFSAHPNLAVPQADSGISVVCLEPYATVSFHQPACCLDQSQEQPMDTDNARPSASRAGPSDAPCASSSPAPNPSAPVSIPVPQHLPNLLPFNCDPSMDLDSGVDPETGERAQG</sequence>
<comment type="caution">
    <text evidence="2">The sequence shown here is derived from an EMBL/GenBank/DDBJ whole genome shotgun (WGS) entry which is preliminary data.</text>
</comment>
<proteinExistence type="predicted"/>